<gene>
    <name evidence="5" type="ORF">ASPCAL05884</name>
</gene>
<keyword evidence="2" id="KW-0378">Hydrolase</keyword>
<dbReference type="PANTHER" id="PTHR43918:SF4">
    <property type="entry name" value="CARBOXYLIC ESTER HYDROLASE"/>
    <property type="match status" value="1"/>
</dbReference>
<name>A0A0U5G0X7_ASPCI</name>
<dbReference type="InterPro" id="IPR029058">
    <property type="entry name" value="AB_hydrolase_fold"/>
</dbReference>
<dbReference type="Pfam" id="PF00135">
    <property type="entry name" value="COesterase"/>
    <property type="match status" value="1"/>
</dbReference>
<protein>
    <recommendedName>
        <fullName evidence="4">Carboxylesterase type B domain-containing protein</fullName>
    </recommendedName>
</protein>
<feature type="chain" id="PRO_5012633440" description="Carboxylesterase type B domain-containing protein" evidence="3">
    <location>
        <begin position="16"/>
        <end position="116"/>
    </location>
</feature>
<dbReference type="SUPFAM" id="SSF53474">
    <property type="entry name" value="alpha/beta-Hydrolases"/>
    <property type="match status" value="1"/>
</dbReference>
<reference evidence="6" key="1">
    <citation type="journal article" date="2016" name="Genome Announc.">
        <title>Draft genome sequences of fungus Aspergillus calidoustus.</title>
        <authorList>
            <person name="Horn F."/>
            <person name="Linde J."/>
            <person name="Mattern D.J."/>
            <person name="Walther G."/>
            <person name="Guthke R."/>
            <person name="Scherlach K."/>
            <person name="Martin K."/>
            <person name="Brakhage A.A."/>
            <person name="Petzke L."/>
            <person name="Valiante V."/>
        </authorList>
    </citation>
    <scope>NUCLEOTIDE SEQUENCE [LARGE SCALE GENOMIC DNA]</scope>
    <source>
        <strain evidence="6">SF006504</strain>
    </source>
</reference>
<keyword evidence="6" id="KW-1185">Reference proteome</keyword>
<accession>A0A0U5G0X7</accession>
<evidence type="ECO:0000256" key="1">
    <source>
        <dbReference type="ARBA" id="ARBA00005964"/>
    </source>
</evidence>
<dbReference type="PANTHER" id="PTHR43918">
    <property type="entry name" value="ACETYLCHOLINESTERASE"/>
    <property type="match status" value="1"/>
</dbReference>
<dbReference type="OrthoDB" id="408631at2759"/>
<proteinExistence type="inferred from homology"/>
<dbReference type="InterPro" id="IPR002018">
    <property type="entry name" value="CarbesteraseB"/>
</dbReference>
<keyword evidence="3" id="KW-0732">Signal</keyword>
<dbReference type="Gene3D" id="3.40.50.1820">
    <property type="entry name" value="alpha/beta hydrolase"/>
    <property type="match status" value="1"/>
</dbReference>
<dbReference type="GO" id="GO:0019695">
    <property type="term" value="P:choline metabolic process"/>
    <property type="evidence" value="ECO:0007669"/>
    <property type="project" value="TreeGrafter"/>
</dbReference>
<evidence type="ECO:0000259" key="4">
    <source>
        <dbReference type="Pfam" id="PF00135"/>
    </source>
</evidence>
<evidence type="ECO:0000313" key="5">
    <source>
        <dbReference type="EMBL" id="CEL04759.1"/>
    </source>
</evidence>
<evidence type="ECO:0000256" key="3">
    <source>
        <dbReference type="SAM" id="SignalP"/>
    </source>
</evidence>
<dbReference type="GO" id="GO:0006581">
    <property type="term" value="P:acetylcholine catabolic process"/>
    <property type="evidence" value="ECO:0007669"/>
    <property type="project" value="TreeGrafter"/>
</dbReference>
<evidence type="ECO:0000313" key="6">
    <source>
        <dbReference type="Proteomes" id="UP000054771"/>
    </source>
</evidence>
<dbReference type="Proteomes" id="UP000054771">
    <property type="component" value="Unassembled WGS sequence"/>
</dbReference>
<dbReference type="EMBL" id="CDMC01000004">
    <property type="protein sequence ID" value="CEL04759.1"/>
    <property type="molecule type" value="Genomic_DNA"/>
</dbReference>
<feature type="signal peptide" evidence="3">
    <location>
        <begin position="1"/>
        <end position="15"/>
    </location>
</feature>
<dbReference type="GO" id="GO:0003990">
    <property type="term" value="F:acetylcholinesterase activity"/>
    <property type="evidence" value="ECO:0007669"/>
    <property type="project" value="TreeGrafter"/>
</dbReference>
<comment type="similarity">
    <text evidence="1">Belongs to the type-B carboxylesterase/lipase family.</text>
</comment>
<dbReference type="InterPro" id="IPR050654">
    <property type="entry name" value="AChE-related_enzymes"/>
</dbReference>
<organism evidence="5 6">
    <name type="scientific">Aspergillus calidoustus</name>
    <dbReference type="NCBI Taxonomy" id="454130"/>
    <lineage>
        <taxon>Eukaryota</taxon>
        <taxon>Fungi</taxon>
        <taxon>Dikarya</taxon>
        <taxon>Ascomycota</taxon>
        <taxon>Pezizomycotina</taxon>
        <taxon>Eurotiomycetes</taxon>
        <taxon>Eurotiomycetidae</taxon>
        <taxon>Eurotiales</taxon>
        <taxon>Aspergillaceae</taxon>
        <taxon>Aspergillus</taxon>
        <taxon>Aspergillus subgen. Nidulantes</taxon>
    </lineage>
</organism>
<feature type="domain" description="Carboxylesterase type B" evidence="4">
    <location>
        <begin position="26"/>
        <end position="93"/>
    </location>
</feature>
<dbReference type="GO" id="GO:0005886">
    <property type="term" value="C:plasma membrane"/>
    <property type="evidence" value="ECO:0007669"/>
    <property type="project" value="TreeGrafter"/>
</dbReference>
<dbReference type="AlphaFoldDB" id="A0A0U5G0X7"/>
<sequence>MLALLSIVALASASACTPTYNSRPTAVIDSGTLVGTTTKISIPSATAPITVNKYLGIPFADKPERFRLAEPVSPWTVFFDASNIGPGCYQAISEDAYWYAIGAGLGLLPSRRTRTV</sequence>
<dbReference type="STRING" id="454130.A0A0U5G0X7"/>
<evidence type="ECO:0000256" key="2">
    <source>
        <dbReference type="ARBA" id="ARBA00022801"/>
    </source>
</evidence>